<dbReference type="Proteomes" id="UP000028702">
    <property type="component" value="Unassembled WGS sequence"/>
</dbReference>
<feature type="transmembrane region" description="Helical" evidence="2">
    <location>
        <begin position="111"/>
        <end position="129"/>
    </location>
</feature>
<feature type="compositionally biased region" description="Low complexity" evidence="1">
    <location>
        <begin position="145"/>
        <end position="158"/>
    </location>
</feature>
<dbReference type="InterPro" id="IPR025194">
    <property type="entry name" value="RodZ-like_C"/>
</dbReference>
<evidence type="ECO:0000313" key="4">
    <source>
        <dbReference type="EMBL" id="GAK45386.1"/>
    </source>
</evidence>
<dbReference type="Pfam" id="PF13413">
    <property type="entry name" value="HTH_25"/>
    <property type="match status" value="1"/>
</dbReference>
<dbReference type="Pfam" id="PF13464">
    <property type="entry name" value="RodZ_C"/>
    <property type="match status" value="1"/>
</dbReference>
<keyword evidence="2" id="KW-0812">Transmembrane</keyword>
<comment type="caution">
    <text evidence="4">The sequence shown here is derived from an EMBL/GenBank/DDBJ whole genome shotgun (WGS) entry which is preliminary data.</text>
</comment>
<organism evidence="4 5">
    <name type="scientific">Tepidicaulis marinus</name>
    <dbReference type="NCBI Taxonomy" id="1333998"/>
    <lineage>
        <taxon>Bacteria</taxon>
        <taxon>Pseudomonadati</taxon>
        <taxon>Pseudomonadota</taxon>
        <taxon>Alphaproteobacteria</taxon>
        <taxon>Hyphomicrobiales</taxon>
        <taxon>Parvibaculaceae</taxon>
        <taxon>Tepidicaulis</taxon>
    </lineage>
</organism>
<accession>A0A081BBG8</accession>
<dbReference type="Gene3D" id="1.10.260.40">
    <property type="entry name" value="lambda repressor-like DNA-binding domains"/>
    <property type="match status" value="1"/>
</dbReference>
<evidence type="ECO:0000259" key="3">
    <source>
        <dbReference type="Pfam" id="PF13464"/>
    </source>
</evidence>
<dbReference type="InterPro" id="IPR001387">
    <property type="entry name" value="Cro/C1-type_HTH"/>
</dbReference>
<name>A0A081BBG8_9HYPH</name>
<keyword evidence="2" id="KW-0472">Membrane</keyword>
<keyword evidence="2" id="KW-1133">Transmembrane helix</keyword>
<proteinExistence type="predicted"/>
<feature type="domain" description="Cytoskeleton protein RodZ-like C-terminal" evidence="3">
    <location>
        <begin position="285"/>
        <end position="348"/>
    </location>
</feature>
<gene>
    <name evidence="4" type="ORF">M2A_1885</name>
</gene>
<dbReference type="PANTHER" id="PTHR34475">
    <property type="match status" value="1"/>
</dbReference>
<evidence type="ECO:0000256" key="1">
    <source>
        <dbReference type="SAM" id="MobiDB-lite"/>
    </source>
</evidence>
<protein>
    <submittedName>
        <fullName evidence="4">Conserved protein</fullName>
    </submittedName>
</protein>
<dbReference type="InterPro" id="IPR050400">
    <property type="entry name" value="Bact_Cytoskel_RodZ"/>
</dbReference>
<dbReference type="CDD" id="cd00093">
    <property type="entry name" value="HTH_XRE"/>
    <property type="match status" value="1"/>
</dbReference>
<dbReference type="InterPro" id="IPR010982">
    <property type="entry name" value="Lambda_DNA-bd_dom_sf"/>
</dbReference>
<dbReference type="STRING" id="1333998.M2A_1885"/>
<evidence type="ECO:0000313" key="5">
    <source>
        <dbReference type="Proteomes" id="UP000028702"/>
    </source>
</evidence>
<dbReference type="EMBL" id="BBIO01000009">
    <property type="protein sequence ID" value="GAK45386.1"/>
    <property type="molecule type" value="Genomic_DNA"/>
</dbReference>
<evidence type="ECO:0000256" key="2">
    <source>
        <dbReference type="SAM" id="Phobius"/>
    </source>
</evidence>
<dbReference type="PANTHER" id="PTHR34475:SF1">
    <property type="entry name" value="CYTOSKELETON PROTEIN RODZ"/>
    <property type="match status" value="1"/>
</dbReference>
<dbReference type="eggNOG" id="COG1426">
    <property type="taxonomic scope" value="Bacteria"/>
</dbReference>
<dbReference type="AlphaFoldDB" id="A0A081BBG8"/>
<dbReference type="GO" id="GO:0003677">
    <property type="term" value="F:DNA binding"/>
    <property type="evidence" value="ECO:0007669"/>
    <property type="project" value="InterPro"/>
</dbReference>
<sequence length="362" mass="37708">MGDKLRAARLKRGEDLAQISESLRIRRAYLEALEDGRHTALPGRPYALGFIRSYAAYLGLDGAAMADAYKQETAPPDETGERAGQGGPQAGNDAFSFPEVIEEARLPRGSLIILFFLLAGAIYGGWYLSISADKMVSERVPPLPAQSGESSAAPAPSGDEPEIRSFAGDRATAAPMSRSPALQRQALLDDALPLEAGPLENSVPEPAAPALEGSAGEETAGEEQMAALTPAPGSETGPSPAQTLDTRAGRPEDYETPDGGEATATPLDGGAVYGAEGAAAGRVIIRALKDAWMRVEDQAGNVLINQTLKSGDVYRTPNIDGLILVARDAGAFEILVDDQSVGYAGPAGLVLTGKSLNPGDLR</sequence>
<feature type="region of interest" description="Disordered" evidence="1">
    <location>
        <begin position="141"/>
        <end position="164"/>
    </location>
</feature>
<feature type="compositionally biased region" description="Polar residues" evidence="1">
    <location>
        <begin position="236"/>
        <end position="245"/>
    </location>
</feature>
<feature type="region of interest" description="Disordered" evidence="1">
    <location>
        <begin position="196"/>
        <end position="268"/>
    </location>
</feature>
<reference evidence="4 5" key="1">
    <citation type="submission" date="2014-07" db="EMBL/GenBank/DDBJ databases">
        <title>Tepidicaulis marinum gen. nov., sp. nov., a novel marine bacterium denitrifying nitrate to nitrous oxide strictly under microaerobic conditions.</title>
        <authorList>
            <person name="Takeuchi M."/>
            <person name="Yamagishi T."/>
            <person name="Kamagata Y."/>
            <person name="Oshima K."/>
            <person name="Hattori M."/>
            <person name="Katayama T."/>
            <person name="Hanada S."/>
            <person name="Tamaki H."/>
            <person name="Marumo K."/>
            <person name="Maeda H."/>
            <person name="Nedachi M."/>
            <person name="Iwasaki W."/>
            <person name="Suwa Y."/>
            <person name="Sakata S."/>
        </authorList>
    </citation>
    <scope>NUCLEOTIDE SEQUENCE [LARGE SCALE GENOMIC DNA]</scope>
    <source>
        <strain evidence="4 5">MA2</strain>
    </source>
</reference>
<keyword evidence="5" id="KW-1185">Reference proteome</keyword>